<dbReference type="InterPro" id="IPR058240">
    <property type="entry name" value="rSAM_sf"/>
</dbReference>
<sequence>MRLSLSSVRANTLSPKLVRVLVKRGARSVTIAVESGPQRMRDVVNKKLRESEMDAAISTAVRVVEERSSTKLHGSNPAVSAMKSWVTEKVRAKKMKPSTT</sequence>
<evidence type="ECO:0000313" key="1">
    <source>
        <dbReference type="EMBL" id="CAD8724619.1"/>
    </source>
</evidence>
<proteinExistence type="predicted"/>
<accession>A0A6T9YPE0</accession>
<gene>
    <name evidence="1" type="ORF">EMAD1354_LOCUS696</name>
    <name evidence="2" type="ORF">EMAD1354_LOCUS697</name>
</gene>
<dbReference type="PANTHER" id="PTHR42731">
    <property type="entry name" value="SLL1084 PROTEIN"/>
    <property type="match status" value="1"/>
</dbReference>
<dbReference type="AlphaFoldDB" id="A0A6T9YPE0"/>
<protein>
    <submittedName>
        <fullName evidence="1">Uncharacterized protein</fullName>
    </submittedName>
</protein>
<dbReference type="PANTHER" id="PTHR42731:SF1">
    <property type="entry name" value="RADICAL SAM DOMAIN PROTEIN"/>
    <property type="match status" value="1"/>
</dbReference>
<dbReference type="EMBL" id="HBFE01001009">
    <property type="protein sequence ID" value="CAD8724619.1"/>
    <property type="molecule type" value="Transcribed_RNA"/>
</dbReference>
<dbReference type="SUPFAM" id="SSF102114">
    <property type="entry name" value="Radical SAM enzymes"/>
    <property type="match status" value="1"/>
</dbReference>
<dbReference type="EMBL" id="HBFE01001010">
    <property type="protein sequence ID" value="CAD8724620.1"/>
    <property type="molecule type" value="Transcribed_RNA"/>
</dbReference>
<name>A0A6T9YPE0_9RHOD</name>
<organism evidence="1">
    <name type="scientific">Erythrolobus madagascarensis</name>
    <dbReference type="NCBI Taxonomy" id="708628"/>
    <lineage>
        <taxon>Eukaryota</taxon>
        <taxon>Rhodophyta</taxon>
        <taxon>Bangiophyceae</taxon>
        <taxon>Porphyridiales</taxon>
        <taxon>Porphyridiaceae</taxon>
        <taxon>Erythrolobus</taxon>
    </lineage>
</organism>
<reference evidence="1" key="1">
    <citation type="submission" date="2021-01" db="EMBL/GenBank/DDBJ databases">
        <authorList>
            <person name="Corre E."/>
            <person name="Pelletier E."/>
            <person name="Niang G."/>
            <person name="Scheremetjew M."/>
            <person name="Finn R."/>
            <person name="Kale V."/>
            <person name="Holt S."/>
            <person name="Cochrane G."/>
            <person name="Meng A."/>
            <person name="Brown T."/>
            <person name="Cohen L."/>
        </authorList>
    </citation>
    <scope>NUCLEOTIDE SEQUENCE</scope>
    <source>
        <strain evidence="1">CCMP3276</strain>
    </source>
</reference>
<evidence type="ECO:0000313" key="2">
    <source>
        <dbReference type="EMBL" id="CAD8724620.1"/>
    </source>
</evidence>